<feature type="region of interest" description="Disordered" evidence="1">
    <location>
        <begin position="70"/>
        <end position="100"/>
    </location>
</feature>
<gene>
    <name evidence="2" type="ORF">QBC40DRAFT_272501</name>
</gene>
<name>A0AAN7AZB8_9PEZI</name>
<organism evidence="2 3">
    <name type="scientific">Triangularia verruculosa</name>
    <dbReference type="NCBI Taxonomy" id="2587418"/>
    <lineage>
        <taxon>Eukaryota</taxon>
        <taxon>Fungi</taxon>
        <taxon>Dikarya</taxon>
        <taxon>Ascomycota</taxon>
        <taxon>Pezizomycotina</taxon>
        <taxon>Sordariomycetes</taxon>
        <taxon>Sordariomycetidae</taxon>
        <taxon>Sordariales</taxon>
        <taxon>Podosporaceae</taxon>
        <taxon>Triangularia</taxon>
    </lineage>
</organism>
<dbReference type="CDD" id="cd06464">
    <property type="entry name" value="ACD_sHsps-like"/>
    <property type="match status" value="1"/>
</dbReference>
<dbReference type="InterPro" id="IPR008978">
    <property type="entry name" value="HSP20-like_chaperone"/>
</dbReference>
<sequence length="177" mass="20133">MMLLLPPYQDNDHNRQRSFIASFHFHLFLHIRIKTLTRSSFFLPTSTPPTRTSLLSSVFWATSIPTLAKSNEKASTSQPSRGSGGGRHRRGPRPHFDIRETPKPYELYGEAPGMDRKDIHIELAQENVLLVSGHVERPYDTASSGFREQVDCKKENETLVCKLRIYTTPSKVSCSFV</sequence>
<protein>
    <recommendedName>
        <fullName evidence="4">SHSP domain-containing protein</fullName>
    </recommendedName>
</protein>
<evidence type="ECO:0000256" key="1">
    <source>
        <dbReference type="SAM" id="MobiDB-lite"/>
    </source>
</evidence>
<reference evidence="2" key="2">
    <citation type="submission" date="2023-05" db="EMBL/GenBank/DDBJ databases">
        <authorList>
            <consortium name="Lawrence Berkeley National Laboratory"/>
            <person name="Steindorff A."/>
            <person name="Hensen N."/>
            <person name="Bonometti L."/>
            <person name="Westerberg I."/>
            <person name="Brannstrom I.O."/>
            <person name="Guillou S."/>
            <person name="Cros-Aarteil S."/>
            <person name="Calhoun S."/>
            <person name="Haridas S."/>
            <person name="Kuo A."/>
            <person name="Mondo S."/>
            <person name="Pangilinan J."/>
            <person name="Riley R."/>
            <person name="Labutti K."/>
            <person name="Andreopoulos B."/>
            <person name="Lipzen A."/>
            <person name="Chen C."/>
            <person name="Yanf M."/>
            <person name="Daum C."/>
            <person name="Ng V."/>
            <person name="Clum A."/>
            <person name="Ohm R."/>
            <person name="Martin F."/>
            <person name="Silar P."/>
            <person name="Natvig D."/>
            <person name="Lalanne C."/>
            <person name="Gautier V."/>
            <person name="Ament-Velasquez S.L."/>
            <person name="Kruys A."/>
            <person name="Hutchinson M.I."/>
            <person name="Powell A.J."/>
            <person name="Barry K."/>
            <person name="Miller A.N."/>
            <person name="Grigoriev I.V."/>
            <person name="Debuchy R."/>
            <person name="Gladieux P."/>
            <person name="Thoren M.H."/>
            <person name="Johannesson H."/>
        </authorList>
    </citation>
    <scope>NUCLEOTIDE SEQUENCE</scope>
    <source>
        <strain evidence="2">CBS 315.58</strain>
    </source>
</reference>
<evidence type="ECO:0008006" key="4">
    <source>
        <dbReference type="Google" id="ProtNLM"/>
    </source>
</evidence>
<dbReference type="SUPFAM" id="SSF49764">
    <property type="entry name" value="HSP20-like chaperones"/>
    <property type="match status" value="1"/>
</dbReference>
<dbReference type="AlphaFoldDB" id="A0AAN7AZB8"/>
<proteinExistence type="predicted"/>
<accession>A0AAN7AZB8</accession>
<dbReference type="Proteomes" id="UP001303160">
    <property type="component" value="Unassembled WGS sequence"/>
</dbReference>
<dbReference type="Gene3D" id="2.60.40.790">
    <property type="match status" value="1"/>
</dbReference>
<keyword evidence="3" id="KW-1185">Reference proteome</keyword>
<comment type="caution">
    <text evidence="2">The sequence shown here is derived from an EMBL/GenBank/DDBJ whole genome shotgun (WGS) entry which is preliminary data.</text>
</comment>
<reference evidence="2" key="1">
    <citation type="journal article" date="2023" name="Mol. Phylogenet. Evol.">
        <title>Genome-scale phylogeny and comparative genomics of the fungal order Sordariales.</title>
        <authorList>
            <person name="Hensen N."/>
            <person name="Bonometti L."/>
            <person name="Westerberg I."/>
            <person name="Brannstrom I.O."/>
            <person name="Guillou S."/>
            <person name="Cros-Aarteil S."/>
            <person name="Calhoun S."/>
            <person name="Haridas S."/>
            <person name="Kuo A."/>
            <person name="Mondo S."/>
            <person name="Pangilinan J."/>
            <person name="Riley R."/>
            <person name="LaButti K."/>
            <person name="Andreopoulos B."/>
            <person name="Lipzen A."/>
            <person name="Chen C."/>
            <person name="Yan M."/>
            <person name="Daum C."/>
            <person name="Ng V."/>
            <person name="Clum A."/>
            <person name="Steindorff A."/>
            <person name="Ohm R.A."/>
            <person name="Martin F."/>
            <person name="Silar P."/>
            <person name="Natvig D.O."/>
            <person name="Lalanne C."/>
            <person name="Gautier V."/>
            <person name="Ament-Velasquez S.L."/>
            <person name="Kruys A."/>
            <person name="Hutchinson M.I."/>
            <person name="Powell A.J."/>
            <person name="Barry K."/>
            <person name="Miller A.N."/>
            <person name="Grigoriev I.V."/>
            <person name="Debuchy R."/>
            <person name="Gladieux P."/>
            <person name="Hiltunen Thoren M."/>
            <person name="Johannesson H."/>
        </authorList>
    </citation>
    <scope>NUCLEOTIDE SEQUENCE</scope>
    <source>
        <strain evidence="2">CBS 315.58</strain>
    </source>
</reference>
<evidence type="ECO:0000313" key="3">
    <source>
        <dbReference type="Proteomes" id="UP001303160"/>
    </source>
</evidence>
<dbReference type="EMBL" id="MU863881">
    <property type="protein sequence ID" value="KAK4204519.1"/>
    <property type="molecule type" value="Genomic_DNA"/>
</dbReference>
<evidence type="ECO:0000313" key="2">
    <source>
        <dbReference type="EMBL" id="KAK4204519.1"/>
    </source>
</evidence>